<dbReference type="PANTHER" id="PTHR12110:SF53">
    <property type="entry name" value="BLR5974 PROTEIN"/>
    <property type="match status" value="1"/>
</dbReference>
<reference evidence="3" key="1">
    <citation type="submission" date="2019-10" db="EMBL/GenBank/DDBJ databases">
        <title>Lacipirellula parvula gen. nov., sp. nov., representing a lineage of planctomycetes widespread in freshwater anoxic habitats, and description of the family Lacipirellulaceae.</title>
        <authorList>
            <person name="Dedysh S.N."/>
            <person name="Kulichevskaya I.S."/>
            <person name="Beletsky A.V."/>
            <person name="Rakitin A.L."/>
            <person name="Mardanov A.V."/>
            <person name="Ivanova A.A."/>
            <person name="Saltykova V.X."/>
            <person name="Rijpstra W.I.C."/>
            <person name="Sinninghe Damste J.S."/>
            <person name="Ravin N.V."/>
        </authorList>
    </citation>
    <scope>NUCLEOTIDE SEQUENCE [LARGE SCALE GENOMIC DNA]</scope>
    <source>
        <strain evidence="3">PX69</strain>
    </source>
</reference>
<organism evidence="2 3">
    <name type="scientific">Lacipirellula parvula</name>
    <dbReference type="NCBI Taxonomy" id="2650471"/>
    <lineage>
        <taxon>Bacteria</taxon>
        <taxon>Pseudomonadati</taxon>
        <taxon>Planctomycetota</taxon>
        <taxon>Planctomycetia</taxon>
        <taxon>Pirellulales</taxon>
        <taxon>Lacipirellulaceae</taxon>
        <taxon>Lacipirellula</taxon>
    </lineage>
</organism>
<dbReference type="EMBL" id="AP021861">
    <property type="protein sequence ID" value="BBO36016.1"/>
    <property type="molecule type" value="Genomic_DNA"/>
</dbReference>
<dbReference type="AlphaFoldDB" id="A0A5K7XMH2"/>
<dbReference type="KEGG" id="lpav:PLANPX_5628"/>
<protein>
    <recommendedName>
        <fullName evidence="1">Xylose isomerase-like TIM barrel domain-containing protein</fullName>
    </recommendedName>
</protein>
<dbReference type="InterPro" id="IPR013022">
    <property type="entry name" value="Xyl_isomerase-like_TIM-brl"/>
</dbReference>
<dbReference type="InterPro" id="IPR050312">
    <property type="entry name" value="IolE/XylAMocC-like"/>
</dbReference>
<proteinExistence type="predicted"/>
<dbReference type="SUPFAM" id="SSF51658">
    <property type="entry name" value="Xylose isomerase-like"/>
    <property type="match status" value="1"/>
</dbReference>
<dbReference type="PANTHER" id="PTHR12110">
    <property type="entry name" value="HYDROXYPYRUVATE ISOMERASE"/>
    <property type="match status" value="1"/>
</dbReference>
<dbReference type="Proteomes" id="UP000326837">
    <property type="component" value="Chromosome"/>
</dbReference>
<evidence type="ECO:0000313" key="3">
    <source>
        <dbReference type="Proteomes" id="UP000326837"/>
    </source>
</evidence>
<keyword evidence="3" id="KW-1185">Reference proteome</keyword>
<sequence>MTRLSGTTLGAVTAAAGGASWLHAAQDAPLFSISLAEWSVHQALFKGRMNHLDFPAFAKRECGIDAVEYVNQFFMKHAKDDKYLAALKQRCVDEGVTSVLIMCDGEGDLGAPDRAARSEAVANHRKWVDAALALGCHAVRVNAHSTGTRDEQVKLVADGLRQLAEHAAPHGLNVLVENHGGFSSDGAWVAEVMRKVDLPNCGTLPDFGNFNDYDRYQGVAEMMPFAKGISAKSFRFNDEGNETETDFKRMMEIAVRAGFHGYVGIEWEGKVPAQEREGILLTKQLLERVRESLASK</sequence>
<evidence type="ECO:0000259" key="1">
    <source>
        <dbReference type="Pfam" id="PF01261"/>
    </source>
</evidence>
<accession>A0A5K7XMH2</accession>
<gene>
    <name evidence="2" type="ORF">PLANPX_5628</name>
</gene>
<feature type="domain" description="Xylose isomerase-like TIM barrel" evidence="1">
    <location>
        <begin position="60"/>
        <end position="279"/>
    </location>
</feature>
<dbReference type="Pfam" id="PF01261">
    <property type="entry name" value="AP_endonuc_2"/>
    <property type="match status" value="1"/>
</dbReference>
<dbReference type="InterPro" id="IPR036237">
    <property type="entry name" value="Xyl_isomerase-like_sf"/>
</dbReference>
<name>A0A5K7XMH2_9BACT</name>
<dbReference type="Gene3D" id="3.20.20.150">
    <property type="entry name" value="Divalent-metal-dependent TIM barrel enzymes"/>
    <property type="match status" value="1"/>
</dbReference>
<evidence type="ECO:0000313" key="2">
    <source>
        <dbReference type="EMBL" id="BBO36016.1"/>
    </source>
</evidence>